<evidence type="ECO:0008006" key="4">
    <source>
        <dbReference type="Google" id="ProtNLM"/>
    </source>
</evidence>
<reference evidence="1" key="1">
    <citation type="submission" date="2013-07" db="EMBL/GenBank/DDBJ databases">
        <title>The Genome Sequence of Cryptococcus pinus CBS10737.</title>
        <authorList>
            <consortium name="The Broad Institute Genome Sequencing Platform"/>
            <person name="Cuomo C."/>
            <person name="Litvintseva A."/>
            <person name="Chen Y."/>
            <person name="Heitman J."/>
            <person name="Sun S."/>
            <person name="Springer D."/>
            <person name="Dromer F."/>
            <person name="Young S.K."/>
            <person name="Zeng Q."/>
            <person name="Gargeya S."/>
            <person name="Fitzgerald M."/>
            <person name="Abouelleil A."/>
            <person name="Alvarado L."/>
            <person name="Berlin A.M."/>
            <person name="Chapman S.B."/>
            <person name="Dewar J."/>
            <person name="Goldberg J."/>
            <person name="Griggs A."/>
            <person name="Gujja S."/>
            <person name="Hansen M."/>
            <person name="Howarth C."/>
            <person name="Imamovic A."/>
            <person name="Larimer J."/>
            <person name="McCowan C."/>
            <person name="Murphy C."/>
            <person name="Pearson M."/>
            <person name="Priest M."/>
            <person name="Roberts A."/>
            <person name="Saif S."/>
            <person name="Shea T."/>
            <person name="Sykes S."/>
            <person name="Wortman J."/>
            <person name="Nusbaum C."/>
            <person name="Birren B."/>
        </authorList>
    </citation>
    <scope>NUCLEOTIDE SEQUENCE [LARGE SCALE GENOMIC DNA]</scope>
    <source>
        <strain evidence="1">CBS 10737</strain>
    </source>
</reference>
<keyword evidence="3" id="KW-1185">Reference proteome</keyword>
<evidence type="ECO:0000313" key="2">
    <source>
        <dbReference type="EMBL" id="WWC71478.1"/>
    </source>
</evidence>
<reference evidence="2" key="2">
    <citation type="submission" date="2013-07" db="EMBL/GenBank/DDBJ databases">
        <authorList>
            <consortium name="The Broad Institute Genome Sequencing Platform"/>
            <person name="Cuomo C."/>
            <person name="Litvintseva A."/>
            <person name="Chen Y."/>
            <person name="Heitman J."/>
            <person name="Sun S."/>
            <person name="Springer D."/>
            <person name="Dromer F."/>
            <person name="Young S.K."/>
            <person name="Zeng Q."/>
            <person name="Gargeya S."/>
            <person name="Fitzgerald M."/>
            <person name="Abouelleil A."/>
            <person name="Alvarado L."/>
            <person name="Berlin A.M."/>
            <person name="Chapman S.B."/>
            <person name="Dewar J."/>
            <person name="Goldberg J."/>
            <person name="Griggs A."/>
            <person name="Gujja S."/>
            <person name="Hansen M."/>
            <person name="Howarth C."/>
            <person name="Imamovic A."/>
            <person name="Larimer J."/>
            <person name="McCowan C."/>
            <person name="Murphy C."/>
            <person name="Pearson M."/>
            <person name="Priest M."/>
            <person name="Roberts A."/>
            <person name="Saif S."/>
            <person name="Shea T."/>
            <person name="Sykes S."/>
            <person name="Wortman J."/>
            <person name="Nusbaum C."/>
            <person name="Birren B."/>
        </authorList>
    </citation>
    <scope>NUCLEOTIDE SEQUENCE</scope>
    <source>
        <strain evidence="2">CBS 10737</strain>
    </source>
</reference>
<reference evidence="1" key="3">
    <citation type="submission" date="2016-07" db="EMBL/GenBank/DDBJ databases">
        <title>Evolution of pathogenesis and genome organization in the Tremellales.</title>
        <authorList>
            <person name="Cuomo C."/>
            <person name="Litvintseva A."/>
            <person name="Heitman J."/>
            <person name="Chen Y."/>
            <person name="Sun S."/>
            <person name="Springer D."/>
            <person name="Dromer F."/>
            <person name="Young S."/>
            <person name="Zeng Q."/>
            <person name="Chapman S."/>
            <person name="Gujja S."/>
            <person name="Saif S."/>
            <person name="Birren B."/>
        </authorList>
    </citation>
    <scope>NUCLEOTIDE SEQUENCE</scope>
    <source>
        <strain evidence="1">CBS 10737</strain>
    </source>
</reference>
<dbReference type="Proteomes" id="UP000094020">
    <property type="component" value="Chromosome 7"/>
</dbReference>
<name>A0A1B9I4A3_9TREE</name>
<proteinExistence type="predicted"/>
<dbReference type="EMBL" id="CP144525">
    <property type="protein sequence ID" value="WWC71478.1"/>
    <property type="molecule type" value="Genomic_DNA"/>
</dbReference>
<dbReference type="AlphaFoldDB" id="A0A1B9I4A3"/>
<dbReference type="RefSeq" id="XP_019011558.1">
    <property type="nucleotide sequence ID" value="XM_019155404.1"/>
</dbReference>
<dbReference type="STRING" id="1296096.A0A1B9I4A3"/>
<dbReference type="InterPro" id="IPR029058">
    <property type="entry name" value="AB_hydrolase_fold"/>
</dbReference>
<sequence length="437" mass="48512">MVIPLSSDPTALSNPESYLSLKKFNRRIKKCPRTNLSITFSDIGSENGIPLLYLLPSGCSRWIAAPMDPLLKIYGVRMIVVDRPGCGGTSQVSLDQRINQSCEMIVSVLEYLNIKPTNILASSAGIYYALHLLTRHSSIFSTNLNPPPKLYLLSPWCPLLSPDDQDYWHFKWDWIPTPLISTQHITTPHLIKAANQAEKVFVEGMKLYTTSKTFATKWYKNITEDPSSLLSVISPSSTSPINISTNSQENEIINTSSNNSNLGQSASDILNNIRGGSSITKPSIGEGIDVSNPVNESSSLEIENSSASNGNRMWGKCEEACCVACLTQSYMTAENAQGIGQEHLICLNRGTDETGSEWLKTTIKELADTIEFAQLGELPSNAKRKIPYPIEIEIWWGWLDDMVPRKGQIWFNKILGSYPDAIDLRIHDVEDGDHTDL</sequence>
<gene>
    <name evidence="1" type="ORF">I206_03658</name>
    <name evidence="2" type="ORF">I206_105436</name>
</gene>
<dbReference type="EMBL" id="KI894010">
    <property type="protein sequence ID" value="OCF50339.1"/>
    <property type="molecule type" value="Genomic_DNA"/>
</dbReference>
<protein>
    <recommendedName>
        <fullName evidence="4">AB hydrolase-1 domain-containing protein</fullName>
    </recommendedName>
</protein>
<reference evidence="2" key="4">
    <citation type="submission" date="2024-02" db="EMBL/GenBank/DDBJ databases">
        <title>Comparative genomics of Cryptococcus and Kwoniella reveals pathogenesis evolution and contrasting modes of karyotype evolution via chromosome fusion or intercentromeric recombination.</title>
        <authorList>
            <person name="Coelho M.A."/>
            <person name="David-Palma M."/>
            <person name="Shea T."/>
            <person name="Bowers K."/>
            <person name="McGinley-Smith S."/>
            <person name="Mohammad A.W."/>
            <person name="Gnirke A."/>
            <person name="Yurkov A.M."/>
            <person name="Nowrousian M."/>
            <person name="Sun S."/>
            <person name="Cuomo C.A."/>
            <person name="Heitman J."/>
        </authorList>
    </citation>
    <scope>NUCLEOTIDE SEQUENCE</scope>
    <source>
        <strain evidence="2">CBS 10737</strain>
    </source>
</reference>
<accession>A0A1B9I4A3</accession>
<dbReference type="OrthoDB" id="294702at2759"/>
<dbReference type="KEGG" id="kpin:30172027"/>
<dbReference type="SUPFAM" id="SSF53474">
    <property type="entry name" value="alpha/beta-Hydrolases"/>
    <property type="match status" value="1"/>
</dbReference>
<organism evidence="1">
    <name type="scientific">Kwoniella pini CBS 10737</name>
    <dbReference type="NCBI Taxonomy" id="1296096"/>
    <lineage>
        <taxon>Eukaryota</taxon>
        <taxon>Fungi</taxon>
        <taxon>Dikarya</taxon>
        <taxon>Basidiomycota</taxon>
        <taxon>Agaricomycotina</taxon>
        <taxon>Tremellomycetes</taxon>
        <taxon>Tremellales</taxon>
        <taxon>Cryptococcaceae</taxon>
        <taxon>Kwoniella</taxon>
    </lineage>
</organism>
<evidence type="ECO:0000313" key="3">
    <source>
        <dbReference type="Proteomes" id="UP000094020"/>
    </source>
</evidence>
<dbReference type="Gene3D" id="3.40.50.1820">
    <property type="entry name" value="alpha/beta hydrolase"/>
    <property type="match status" value="1"/>
</dbReference>
<evidence type="ECO:0000313" key="1">
    <source>
        <dbReference type="EMBL" id="OCF50339.1"/>
    </source>
</evidence>
<dbReference type="GeneID" id="30172027"/>